<keyword evidence="3" id="KW-1185">Reference proteome</keyword>
<name>A0ABN6VNN8_9BACT</name>
<dbReference type="PANTHER" id="PTHR43155:SF2">
    <property type="entry name" value="CYCLIC DI-GMP PHOSPHODIESTERASE PA4108"/>
    <property type="match status" value="1"/>
</dbReference>
<gene>
    <name evidence="2" type="ORF">GURASL_07380</name>
</gene>
<proteinExistence type="predicted"/>
<feature type="domain" description="HD-GYP" evidence="1">
    <location>
        <begin position="180"/>
        <end position="371"/>
    </location>
</feature>
<dbReference type="RefSeq" id="WP_282001878.1">
    <property type="nucleotide sequence ID" value="NZ_AP027151.1"/>
</dbReference>
<evidence type="ECO:0000313" key="2">
    <source>
        <dbReference type="EMBL" id="BDV41815.1"/>
    </source>
</evidence>
<dbReference type="SMART" id="SM00471">
    <property type="entry name" value="HDc"/>
    <property type="match status" value="1"/>
</dbReference>
<protein>
    <submittedName>
        <fullName evidence="2">HD family phosphohydrolase</fullName>
    </submittedName>
</protein>
<dbReference type="InterPro" id="IPR037522">
    <property type="entry name" value="HD_GYP_dom"/>
</dbReference>
<dbReference type="EMBL" id="AP027151">
    <property type="protein sequence ID" value="BDV41815.1"/>
    <property type="molecule type" value="Genomic_DNA"/>
</dbReference>
<dbReference type="SUPFAM" id="SSF109604">
    <property type="entry name" value="HD-domain/PDEase-like"/>
    <property type="match status" value="1"/>
</dbReference>
<accession>A0ABN6VNN8</accession>
<dbReference type="PROSITE" id="PS51832">
    <property type="entry name" value="HD_GYP"/>
    <property type="match status" value="1"/>
</dbReference>
<dbReference type="InterPro" id="IPR003607">
    <property type="entry name" value="HD/PDEase_dom"/>
</dbReference>
<dbReference type="PANTHER" id="PTHR43155">
    <property type="entry name" value="CYCLIC DI-GMP PHOSPHODIESTERASE PA4108-RELATED"/>
    <property type="match status" value="1"/>
</dbReference>
<evidence type="ECO:0000259" key="1">
    <source>
        <dbReference type="PROSITE" id="PS51832"/>
    </source>
</evidence>
<reference evidence="2 3" key="1">
    <citation type="submission" date="2022-12" db="EMBL/GenBank/DDBJ databases">
        <title>Polyphasic characterization of Geotalea uranireducens NIT-SL11 newly isolated from a complex of sewage sludge and microbially reduced graphene oxide.</title>
        <authorList>
            <person name="Xie L."/>
            <person name="Yoshida N."/>
            <person name="Meng L."/>
        </authorList>
    </citation>
    <scope>NUCLEOTIDE SEQUENCE [LARGE SCALE GENOMIC DNA]</scope>
    <source>
        <strain evidence="2 3">NIT-SL11</strain>
    </source>
</reference>
<organism evidence="2 3">
    <name type="scientific">Geotalea uraniireducens</name>
    <dbReference type="NCBI Taxonomy" id="351604"/>
    <lineage>
        <taxon>Bacteria</taxon>
        <taxon>Pseudomonadati</taxon>
        <taxon>Thermodesulfobacteriota</taxon>
        <taxon>Desulfuromonadia</taxon>
        <taxon>Geobacterales</taxon>
        <taxon>Geobacteraceae</taxon>
        <taxon>Geotalea</taxon>
    </lineage>
</organism>
<dbReference type="Pfam" id="PF13487">
    <property type="entry name" value="HD_5"/>
    <property type="match status" value="1"/>
</dbReference>
<sequence>MNELNRQAVQAAVRNLVTAVSSSALYAPDHQQPSRLREKALASLQHALETVAEIALVVIDDELLVDGAPLDSGLYIERFVELLTGRGVGQLKFLRGIDAGELAAFARRLAPGGNGPLKATPHIRLGRVEVRFAGGAGNEATADATSFSADEVARFREVYEGVSKHRRLKATGIAEVVDAFIATLRRQAQPLLPLAPLRDMDEYTFTHSINVCTLNLAQAISLGIDGPLLRDIGIAGLLHDIGKLFVPTEVLTKPGYLDEDEWQVMRRHPHQGARCLIETPGIPPLAAIVAFEHHLKHDLSGYPAVPASWRQHPCSEMTAISDFFDALRTHRTYRDAMELKEIAGILLEKRGQEFHPLLTRNFLLLLSRTMS</sequence>
<dbReference type="Proteomes" id="UP001317705">
    <property type="component" value="Chromosome"/>
</dbReference>
<dbReference type="Gene3D" id="1.10.3210.10">
    <property type="entry name" value="Hypothetical protein af1432"/>
    <property type="match status" value="1"/>
</dbReference>
<dbReference type="CDD" id="cd00077">
    <property type="entry name" value="HDc"/>
    <property type="match status" value="1"/>
</dbReference>
<evidence type="ECO:0000313" key="3">
    <source>
        <dbReference type="Proteomes" id="UP001317705"/>
    </source>
</evidence>